<protein>
    <submittedName>
        <fullName evidence="1">Uncharacterized protein</fullName>
    </submittedName>
</protein>
<accession>X1G2Q3</accession>
<evidence type="ECO:0000313" key="1">
    <source>
        <dbReference type="EMBL" id="GAH52186.1"/>
    </source>
</evidence>
<reference evidence="1" key="1">
    <citation type="journal article" date="2014" name="Front. Microbiol.">
        <title>High frequency of phylogenetically diverse reductive dehalogenase-homologous genes in deep subseafloor sedimentary metagenomes.</title>
        <authorList>
            <person name="Kawai M."/>
            <person name="Futagami T."/>
            <person name="Toyoda A."/>
            <person name="Takaki Y."/>
            <person name="Nishi S."/>
            <person name="Hori S."/>
            <person name="Arai W."/>
            <person name="Tsubouchi T."/>
            <person name="Morono Y."/>
            <person name="Uchiyama I."/>
            <person name="Ito T."/>
            <person name="Fujiyama A."/>
            <person name="Inagaki F."/>
            <person name="Takami H."/>
        </authorList>
    </citation>
    <scope>NUCLEOTIDE SEQUENCE</scope>
    <source>
        <strain evidence="1">Expedition CK06-06</strain>
    </source>
</reference>
<organism evidence="1">
    <name type="scientific">marine sediment metagenome</name>
    <dbReference type="NCBI Taxonomy" id="412755"/>
    <lineage>
        <taxon>unclassified sequences</taxon>
        <taxon>metagenomes</taxon>
        <taxon>ecological metagenomes</taxon>
    </lineage>
</organism>
<name>X1G2Q3_9ZZZZ</name>
<comment type="caution">
    <text evidence="1">The sequence shown here is derived from an EMBL/GenBank/DDBJ whole genome shotgun (WGS) entry which is preliminary data.</text>
</comment>
<proteinExistence type="predicted"/>
<sequence length="100" mass="11458">ENMIDEESLDYESIPAFREMILQGRLKMTELFQKFRKELKTSNTIPGKITLEKIRMGKIPLLKMGFDFGNRAVYGNLVSVIAPQPVPQTNANIIRFQNGQ</sequence>
<dbReference type="AlphaFoldDB" id="X1G2Q3"/>
<feature type="non-terminal residue" evidence="1">
    <location>
        <position position="1"/>
    </location>
</feature>
<dbReference type="EMBL" id="BARU01016755">
    <property type="protein sequence ID" value="GAH52186.1"/>
    <property type="molecule type" value="Genomic_DNA"/>
</dbReference>
<gene>
    <name evidence="1" type="ORF">S03H2_27831</name>
</gene>